<gene>
    <name evidence="1" type="ORF">GCM10007088_13190</name>
</gene>
<dbReference type="RefSeq" id="WP_188808258.1">
    <property type="nucleotide sequence ID" value="NZ_BMPU01000004.1"/>
</dbReference>
<evidence type="ECO:0008006" key="3">
    <source>
        <dbReference type="Google" id="ProtNLM"/>
    </source>
</evidence>
<evidence type="ECO:0000313" key="1">
    <source>
        <dbReference type="EMBL" id="GGM55727.1"/>
    </source>
</evidence>
<reference evidence="2" key="1">
    <citation type="journal article" date="2019" name="Int. J. Syst. Evol. Microbiol.">
        <title>The Global Catalogue of Microorganisms (GCM) 10K type strain sequencing project: providing services to taxonomists for standard genome sequencing and annotation.</title>
        <authorList>
            <consortium name="The Broad Institute Genomics Platform"/>
            <consortium name="The Broad Institute Genome Sequencing Center for Infectious Disease"/>
            <person name="Wu L."/>
            <person name="Ma J."/>
        </authorList>
    </citation>
    <scope>NUCLEOTIDE SEQUENCE [LARGE SCALE GENOMIC DNA]</scope>
    <source>
        <strain evidence="2">JCM 30531</strain>
    </source>
</reference>
<dbReference type="Pfam" id="PF12964">
    <property type="entry name" value="DUF3853"/>
    <property type="match status" value="1"/>
</dbReference>
<evidence type="ECO:0000313" key="2">
    <source>
        <dbReference type="Proteomes" id="UP000653477"/>
    </source>
</evidence>
<dbReference type="Proteomes" id="UP000653477">
    <property type="component" value="Unassembled WGS sequence"/>
</dbReference>
<dbReference type="EMBL" id="BMPU01000004">
    <property type="protein sequence ID" value="GGM55727.1"/>
    <property type="molecule type" value="Genomic_DNA"/>
</dbReference>
<proteinExistence type="predicted"/>
<protein>
    <recommendedName>
        <fullName evidence="3">DUF3853 family protein</fullName>
    </recommendedName>
</protein>
<comment type="caution">
    <text evidence="1">The sequence shown here is derived from an EMBL/GenBank/DDBJ whole genome shotgun (WGS) entry which is preliminary data.</text>
</comment>
<dbReference type="InterPro" id="IPR024363">
    <property type="entry name" value="DUF3853"/>
</dbReference>
<organism evidence="1 2">
    <name type="scientific">Porphyromonas pasteri</name>
    <dbReference type="NCBI Taxonomy" id="1583331"/>
    <lineage>
        <taxon>Bacteria</taxon>
        <taxon>Pseudomonadati</taxon>
        <taxon>Bacteroidota</taxon>
        <taxon>Bacteroidia</taxon>
        <taxon>Bacteroidales</taxon>
        <taxon>Porphyromonadaceae</taxon>
        <taxon>Porphyromonas</taxon>
    </lineage>
</organism>
<keyword evidence="2" id="KW-1185">Reference proteome</keyword>
<name>A0ABQ2H934_9PORP</name>
<sequence>MTLHELLDKPVWQMTGEELLFLAQHGQRHTETNSTQQTSAKEERHFVYGLSGLARLFGCSLPTANRIKQSGKIDRAITQVGRKIIVDADLALELAGRKSGGRR</sequence>
<accession>A0ABQ2H934</accession>